<dbReference type="InterPro" id="IPR006202">
    <property type="entry name" value="Neur_chan_lig-bd"/>
</dbReference>
<evidence type="ECO:0000259" key="7">
    <source>
        <dbReference type="Pfam" id="PF02932"/>
    </source>
</evidence>
<evidence type="ECO:0000256" key="4">
    <source>
        <dbReference type="ARBA" id="ARBA00023136"/>
    </source>
</evidence>
<evidence type="ECO:0000256" key="5">
    <source>
        <dbReference type="RuleBase" id="RU000687"/>
    </source>
</evidence>
<dbReference type="InterPro" id="IPR018000">
    <property type="entry name" value="Neurotransmitter_ion_chnl_CS"/>
</dbReference>
<dbReference type="InterPro" id="IPR036719">
    <property type="entry name" value="Neuro-gated_channel_TM_sf"/>
</dbReference>
<evidence type="ECO:0000256" key="2">
    <source>
        <dbReference type="ARBA" id="ARBA00022692"/>
    </source>
</evidence>
<keyword evidence="5" id="KW-0407">Ion channel</keyword>
<dbReference type="InterPro" id="IPR036734">
    <property type="entry name" value="Neur_chan_lig-bd_sf"/>
</dbReference>
<dbReference type="InterPro" id="IPR006029">
    <property type="entry name" value="Neurotrans-gated_channel_TM"/>
</dbReference>
<organism evidence="8 9">
    <name type="scientific">Romanomermis culicivorax</name>
    <name type="common">Nematode worm</name>
    <dbReference type="NCBI Taxonomy" id="13658"/>
    <lineage>
        <taxon>Eukaryota</taxon>
        <taxon>Metazoa</taxon>
        <taxon>Ecdysozoa</taxon>
        <taxon>Nematoda</taxon>
        <taxon>Enoplea</taxon>
        <taxon>Dorylaimia</taxon>
        <taxon>Mermithida</taxon>
        <taxon>Mermithoidea</taxon>
        <taxon>Mermithidae</taxon>
        <taxon>Romanomermis</taxon>
    </lineage>
</organism>
<dbReference type="Proteomes" id="UP000887565">
    <property type="component" value="Unplaced"/>
</dbReference>
<dbReference type="CDD" id="cd19051">
    <property type="entry name" value="LGIC_TM_cation"/>
    <property type="match status" value="1"/>
</dbReference>
<dbReference type="PANTHER" id="PTHR18945">
    <property type="entry name" value="NEUROTRANSMITTER GATED ION CHANNEL"/>
    <property type="match status" value="1"/>
</dbReference>
<evidence type="ECO:0000313" key="8">
    <source>
        <dbReference type="Proteomes" id="UP000887565"/>
    </source>
</evidence>
<dbReference type="InterPro" id="IPR038050">
    <property type="entry name" value="Neuro_actylchol_rec"/>
</dbReference>
<evidence type="ECO:0000259" key="6">
    <source>
        <dbReference type="Pfam" id="PF02931"/>
    </source>
</evidence>
<comment type="similarity">
    <text evidence="5">Belongs to the ligand-gated ion channel (TC 1.A.9) family.</text>
</comment>
<feature type="domain" description="Neurotransmitter-gated ion-channel transmembrane" evidence="7">
    <location>
        <begin position="238"/>
        <end position="299"/>
    </location>
</feature>
<dbReference type="Pfam" id="PF02931">
    <property type="entry name" value="Neur_chan_LBD"/>
    <property type="match status" value="1"/>
</dbReference>
<dbReference type="GO" id="GO:0016020">
    <property type="term" value="C:membrane"/>
    <property type="evidence" value="ECO:0007669"/>
    <property type="project" value="UniProtKB-SubCell"/>
</dbReference>
<dbReference type="Pfam" id="PF02932">
    <property type="entry name" value="Neur_chan_memb"/>
    <property type="match status" value="1"/>
</dbReference>
<keyword evidence="5" id="KW-0813">Transport</keyword>
<dbReference type="PROSITE" id="PS00236">
    <property type="entry name" value="NEUROTR_ION_CHANNEL"/>
    <property type="match status" value="1"/>
</dbReference>
<sequence length="325" mass="37545">MTIQLWALQAWKDENLAWDPADFGGIDQFVVSENDIWTPDINLENNLRPNYLLNERRTGVTVKILHPEELQKWQKTLPLNGTFLIDQDENGAMMFFSYPVTYKFMCHMNVAMFPFDTQTCSMVFGSWNYFDDQLRFWPFNYDNTFLHSKTHLKKLTVVVSKGLIQLIRRNACWLWILRTIAGSWDVDLEGFTNNSQWTVVSFKMEPVVIRSDVSGRFHACVRATIVLKRQAITYMVTLICPTLLTTFSSLVGFFMPTSSEGQRREKMTLGINSLLTMSILLMGVSDQVPCTSTSLPLIGRRTETFRSKIQQREYQSNGSIQEPNL</sequence>
<evidence type="ECO:0000313" key="9">
    <source>
        <dbReference type="WBParaSite" id="nRc.2.0.1.t10399-RA"/>
    </source>
</evidence>
<dbReference type="CDD" id="cd18989">
    <property type="entry name" value="LGIC_ECD_cation"/>
    <property type="match status" value="1"/>
</dbReference>
<comment type="caution">
    <text evidence="5">Lacks conserved residue(s) required for the propagation of feature annotation.</text>
</comment>
<dbReference type="GO" id="GO:0005230">
    <property type="term" value="F:extracellular ligand-gated monoatomic ion channel activity"/>
    <property type="evidence" value="ECO:0007669"/>
    <property type="project" value="InterPro"/>
</dbReference>
<proteinExistence type="inferred from homology"/>
<dbReference type="PRINTS" id="PR00252">
    <property type="entry name" value="NRIONCHANNEL"/>
</dbReference>
<dbReference type="InterPro" id="IPR006201">
    <property type="entry name" value="Neur_channel"/>
</dbReference>
<keyword evidence="3 5" id="KW-1133">Transmembrane helix</keyword>
<keyword evidence="8" id="KW-1185">Reference proteome</keyword>
<accession>A0A915I8A7</accession>
<keyword evidence="5" id="KW-0406">Ion transport</keyword>
<evidence type="ECO:0000256" key="1">
    <source>
        <dbReference type="ARBA" id="ARBA00004141"/>
    </source>
</evidence>
<dbReference type="OMA" id="DENGAMM"/>
<dbReference type="WBParaSite" id="nRc.2.0.1.t10399-RA">
    <property type="protein sequence ID" value="nRc.2.0.1.t10399-RA"/>
    <property type="gene ID" value="nRc.2.0.1.g10399"/>
</dbReference>
<keyword evidence="4 5" id="KW-0472">Membrane</keyword>
<reference evidence="9" key="1">
    <citation type="submission" date="2022-11" db="UniProtKB">
        <authorList>
            <consortium name="WormBaseParasite"/>
        </authorList>
    </citation>
    <scope>IDENTIFICATION</scope>
</reference>
<evidence type="ECO:0000256" key="3">
    <source>
        <dbReference type="ARBA" id="ARBA00022989"/>
    </source>
</evidence>
<feature type="transmembrane region" description="Helical" evidence="5">
    <location>
        <begin position="231"/>
        <end position="255"/>
    </location>
</feature>
<dbReference type="Gene3D" id="1.20.58.390">
    <property type="entry name" value="Neurotransmitter-gated ion-channel transmembrane domain"/>
    <property type="match status" value="1"/>
</dbReference>
<dbReference type="GO" id="GO:0004888">
    <property type="term" value="F:transmembrane signaling receptor activity"/>
    <property type="evidence" value="ECO:0007669"/>
    <property type="project" value="InterPro"/>
</dbReference>
<feature type="domain" description="Neurotransmitter-gated ion-channel ligand-binding" evidence="6">
    <location>
        <begin position="1"/>
        <end position="152"/>
    </location>
</feature>
<name>A0A915I8A7_ROMCU</name>
<keyword evidence="2 5" id="KW-0812">Transmembrane</keyword>
<dbReference type="SUPFAM" id="SSF90112">
    <property type="entry name" value="Neurotransmitter-gated ion-channel transmembrane pore"/>
    <property type="match status" value="1"/>
</dbReference>
<protein>
    <submittedName>
        <fullName evidence="9">Neurotransmitter-gated ion-channel ligand-binding domain-containing protein</fullName>
    </submittedName>
</protein>
<dbReference type="AlphaFoldDB" id="A0A915I8A7"/>
<dbReference type="SUPFAM" id="SSF63712">
    <property type="entry name" value="Nicotinic receptor ligand binding domain-like"/>
    <property type="match status" value="1"/>
</dbReference>
<comment type="subcellular location">
    <subcellularLocation>
        <location evidence="1">Membrane</location>
        <topology evidence="1">Multi-pass membrane protein</topology>
    </subcellularLocation>
</comment>
<dbReference type="Gene3D" id="2.70.170.10">
    <property type="entry name" value="Neurotransmitter-gated ion-channel ligand-binding domain"/>
    <property type="match status" value="1"/>
</dbReference>